<sequence length="357" mass="37096">MSAHQLPRWSWIFPLLACVLLGVAFSGVSSAWFLAAVAVCLGGAVFAAVHHAEVIAHRIGEPFGTLVLALAVTIIEVALILSMMLSGGEDKLALARDTVFSAIMIICNGIVGLCLLLGGLRHGEQEYQQQGVSAAMAVLTSMAVLTLVLPNYGLSEAGHMLSSKQLAFTGVVSLVLYGAFVFVQTVRHRDYFLDEASNEGTHAATGNKVACWSAGLLLVSLVAVVGLAKVLSPSIEQMVGAMGAPQAVVGIIIAAMVLLPEALAATRAARANRLQTSLNLALGSGLASIGLTIPAVALIFVMTGRPLVLGLEMKETVLLGLTLLVGSMSLATGKTTILQGVVHLVLFATFLFFAISP</sequence>
<evidence type="ECO:0000256" key="2">
    <source>
        <dbReference type="ARBA" id="ARBA00022692"/>
    </source>
</evidence>
<dbReference type="PANTHER" id="PTHR37958:SF1">
    <property type="entry name" value="SODIUM-POTASSIUM_PROTON ANTIPORTER CHAA"/>
    <property type="match status" value="1"/>
</dbReference>
<dbReference type="InterPro" id="IPR004837">
    <property type="entry name" value="NaCa_Exmemb"/>
</dbReference>
<dbReference type="GO" id="GO:0015386">
    <property type="term" value="F:potassium:proton antiporter activity"/>
    <property type="evidence" value="ECO:0007669"/>
    <property type="project" value="TreeGrafter"/>
</dbReference>
<name>A0A845BQZ6_9NEIS</name>
<feature type="transmembrane region" description="Helical" evidence="5">
    <location>
        <begin position="209"/>
        <end position="232"/>
    </location>
</feature>
<feature type="transmembrane region" description="Helical" evidence="5">
    <location>
        <begin position="337"/>
        <end position="355"/>
    </location>
</feature>
<dbReference type="Proteomes" id="UP000467214">
    <property type="component" value="Unassembled WGS sequence"/>
</dbReference>
<evidence type="ECO:0000256" key="4">
    <source>
        <dbReference type="ARBA" id="ARBA00023136"/>
    </source>
</evidence>
<feature type="transmembrane region" description="Helical" evidence="5">
    <location>
        <begin position="63"/>
        <end position="87"/>
    </location>
</feature>
<keyword evidence="2 5" id="KW-0812">Transmembrane</keyword>
<proteinExistence type="predicted"/>
<dbReference type="EMBL" id="WSSB01000005">
    <property type="protein sequence ID" value="MXR36656.1"/>
    <property type="molecule type" value="Genomic_DNA"/>
</dbReference>
<protein>
    <submittedName>
        <fullName evidence="7">Ionic transporter y4hA</fullName>
    </submittedName>
</protein>
<dbReference type="Pfam" id="PF01699">
    <property type="entry name" value="Na_Ca_ex"/>
    <property type="match status" value="2"/>
</dbReference>
<organism evidence="7 8">
    <name type="scientific">Craterilacuibacter sinensis</name>
    <dbReference type="NCBI Taxonomy" id="2686017"/>
    <lineage>
        <taxon>Bacteria</taxon>
        <taxon>Pseudomonadati</taxon>
        <taxon>Pseudomonadota</taxon>
        <taxon>Betaproteobacteria</taxon>
        <taxon>Neisseriales</taxon>
        <taxon>Neisseriaceae</taxon>
        <taxon>Craterilacuibacter</taxon>
    </lineage>
</organism>
<gene>
    <name evidence="7" type="ORF">GQF02_06705</name>
</gene>
<feature type="domain" description="Sodium/calcium exchanger membrane region" evidence="6">
    <location>
        <begin position="30"/>
        <end position="185"/>
    </location>
</feature>
<dbReference type="AlphaFoldDB" id="A0A845BQZ6"/>
<keyword evidence="3 5" id="KW-1133">Transmembrane helix</keyword>
<keyword evidence="8" id="KW-1185">Reference proteome</keyword>
<evidence type="ECO:0000256" key="1">
    <source>
        <dbReference type="ARBA" id="ARBA00004141"/>
    </source>
</evidence>
<comment type="subcellular location">
    <subcellularLocation>
        <location evidence="1">Membrane</location>
        <topology evidence="1">Multi-pass membrane protein</topology>
    </subcellularLocation>
</comment>
<feature type="transmembrane region" description="Helical" evidence="5">
    <location>
        <begin position="238"/>
        <end position="259"/>
    </location>
</feature>
<evidence type="ECO:0000313" key="7">
    <source>
        <dbReference type="EMBL" id="MXR36656.1"/>
    </source>
</evidence>
<accession>A0A845BQZ6</accession>
<feature type="transmembrane region" description="Helical" evidence="5">
    <location>
        <begin position="9"/>
        <end position="25"/>
    </location>
</feature>
<feature type="transmembrane region" description="Helical" evidence="5">
    <location>
        <begin position="132"/>
        <end position="154"/>
    </location>
</feature>
<feature type="transmembrane region" description="Helical" evidence="5">
    <location>
        <begin position="31"/>
        <end position="51"/>
    </location>
</feature>
<feature type="transmembrane region" description="Helical" evidence="5">
    <location>
        <begin position="99"/>
        <end position="120"/>
    </location>
</feature>
<evidence type="ECO:0000313" key="8">
    <source>
        <dbReference type="Proteomes" id="UP000467214"/>
    </source>
</evidence>
<dbReference type="RefSeq" id="WP_124736658.1">
    <property type="nucleotide sequence ID" value="NZ_WSSB01000005.1"/>
</dbReference>
<dbReference type="PANTHER" id="PTHR37958">
    <property type="entry name" value="SODIUM-POTASSIUM/PROTON ANTIPORTER CHAA"/>
    <property type="match status" value="1"/>
</dbReference>
<evidence type="ECO:0000259" key="6">
    <source>
        <dbReference type="Pfam" id="PF01699"/>
    </source>
</evidence>
<dbReference type="InterPro" id="IPR052946">
    <property type="entry name" value="Alkaline_pH_Ca-Antiporter"/>
</dbReference>
<evidence type="ECO:0000256" key="5">
    <source>
        <dbReference type="SAM" id="Phobius"/>
    </source>
</evidence>
<feature type="transmembrane region" description="Helical" evidence="5">
    <location>
        <begin position="166"/>
        <end position="183"/>
    </location>
</feature>
<reference evidence="7 8" key="1">
    <citation type="submission" date="2019-12" db="EMBL/GenBank/DDBJ databases">
        <title>Neisseriaceae gen. nov. sp. Genome sequencing and assembly.</title>
        <authorList>
            <person name="Liu Z."/>
            <person name="Li A."/>
        </authorList>
    </citation>
    <scope>NUCLEOTIDE SEQUENCE [LARGE SCALE GENOMIC DNA]</scope>
    <source>
        <strain evidence="7 8">B2N2-7</strain>
    </source>
</reference>
<dbReference type="GO" id="GO:0005886">
    <property type="term" value="C:plasma membrane"/>
    <property type="evidence" value="ECO:0007669"/>
    <property type="project" value="TreeGrafter"/>
</dbReference>
<feature type="transmembrane region" description="Helical" evidence="5">
    <location>
        <begin position="280"/>
        <end position="301"/>
    </location>
</feature>
<dbReference type="GO" id="GO:0015385">
    <property type="term" value="F:sodium:proton antiporter activity"/>
    <property type="evidence" value="ECO:0007669"/>
    <property type="project" value="TreeGrafter"/>
</dbReference>
<comment type="caution">
    <text evidence="7">The sequence shown here is derived from an EMBL/GenBank/DDBJ whole genome shotgun (WGS) entry which is preliminary data.</text>
</comment>
<keyword evidence="4 5" id="KW-0472">Membrane</keyword>
<evidence type="ECO:0000256" key="3">
    <source>
        <dbReference type="ARBA" id="ARBA00022989"/>
    </source>
</evidence>
<feature type="domain" description="Sodium/calcium exchanger membrane region" evidence="6">
    <location>
        <begin position="212"/>
        <end position="355"/>
    </location>
</feature>